<dbReference type="AlphaFoldDB" id="A0A1R1L679"/>
<evidence type="ECO:0008006" key="3">
    <source>
        <dbReference type="Google" id="ProtNLM"/>
    </source>
</evidence>
<dbReference type="EMBL" id="MRDE01000081">
    <property type="protein sequence ID" value="OMH23042.1"/>
    <property type="molecule type" value="Genomic_DNA"/>
</dbReference>
<comment type="caution">
    <text evidence="1">The sequence shown here is derived from an EMBL/GenBank/DDBJ whole genome shotgun (WGS) entry which is preliminary data.</text>
</comment>
<accession>A0A1R1L679</accession>
<protein>
    <recommendedName>
        <fullName evidence="3">Bacterial mobilisation domain-containing protein</fullName>
    </recommendedName>
</protein>
<organism evidence="1 2">
    <name type="scientific">Tersicoccus phoenicis</name>
    <dbReference type="NCBI Taxonomy" id="554083"/>
    <lineage>
        <taxon>Bacteria</taxon>
        <taxon>Bacillati</taxon>
        <taxon>Actinomycetota</taxon>
        <taxon>Actinomycetes</taxon>
        <taxon>Micrococcales</taxon>
        <taxon>Micrococcaceae</taxon>
        <taxon>Tersicoccus</taxon>
    </lineage>
</organism>
<dbReference type="STRING" id="554083.BKD30_14290"/>
<sequence length="102" mass="10604">MRVAPSALVRASVLDVVEGGVVPTAIAAAIADTEGVTAHSPALRELRVEVNRIGVNFNQLVRKVHSDGAATLGSPTALAVLAQLTDVLRRVEDELGGTRRAV</sequence>
<evidence type="ECO:0000313" key="2">
    <source>
        <dbReference type="Proteomes" id="UP000187085"/>
    </source>
</evidence>
<name>A0A1R1L679_9MICC</name>
<evidence type="ECO:0000313" key="1">
    <source>
        <dbReference type="EMBL" id="OMH23042.1"/>
    </source>
</evidence>
<keyword evidence="2" id="KW-1185">Reference proteome</keyword>
<proteinExistence type="predicted"/>
<reference evidence="1 2" key="1">
    <citation type="submission" date="2016-12" db="EMBL/GenBank/DDBJ databases">
        <title>Draft genome of Tersicoccus phoenicis 1P05MA.</title>
        <authorList>
            <person name="Nakajima Y."/>
            <person name="Yoshizawa S."/>
            <person name="Nakamura K."/>
            <person name="Ogura Y."/>
            <person name="Hayashi T."/>
            <person name="Kogure K."/>
        </authorList>
    </citation>
    <scope>NUCLEOTIDE SEQUENCE [LARGE SCALE GENOMIC DNA]</scope>
    <source>
        <strain evidence="1 2">1p05MA</strain>
    </source>
</reference>
<dbReference type="Proteomes" id="UP000187085">
    <property type="component" value="Unassembled WGS sequence"/>
</dbReference>
<gene>
    <name evidence="1" type="ORF">BKD30_14290</name>
</gene>